<feature type="transmembrane region" description="Helical" evidence="7">
    <location>
        <begin position="150"/>
        <end position="169"/>
    </location>
</feature>
<evidence type="ECO:0000256" key="2">
    <source>
        <dbReference type="ARBA" id="ARBA00022448"/>
    </source>
</evidence>
<gene>
    <name evidence="9" type="ORF">IAA45_00975</name>
</gene>
<reference evidence="9" key="1">
    <citation type="journal article" date="2021" name="PeerJ">
        <title>Extensive microbial diversity within the chicken gut microbiome revealed by metagenomics and culture.</title>
        <authorList>
            <person name="Gilroy R."/>
            <person name="Ravi A."/>
            <person name="Getino M."/>
            <person name="Pursley I."/>
            <person name="Horton D.L."/>
            <person name="Alikhan N.F."/>
            <person name="Baker D."/>
            <person name="Gharbi K."/>
            <person name="Hall N."/>
            <person name="Watson M."/>
            <person name="Adriaenssens E.M."/>
            <person name="Foster-Nyarko E."/>
            <person name="Jarju S."/>
            <person name="Secka A."/>
            <person name="Antonio M."/>
            <person name="Oren A."/>
            <person name="Chaudhuri R.R."/>
            <person name="La Ragione R."/>
            <person name="Hildebrand F."/>
            <person name="Pallen M.J."/>
        </authorList>
    </citation>
    <scope>NUCLEOTIDE SEQUENCE</scope>
    <source>
        <strain evidence="9">ChiSjej1B19-8411</strain>
    </source>
</reference>
<evidence type="ECO:0000256" key="5">
    <source>
        <dbReference type="ARBA" id="ARBA00022989"/>
    </source>
</evidence>
<sequence length="426" mass="46683">MSNSKAEGKLKKNIPTLVILIISGAMVYSLPYFRSYYYDDFVACFNLTNTQMGALGSAYGGFAIIAYFLGGFCADRWPAKKLLTLSLIVTGLMGFTLLLKPPYWAIFLIHAVWGITSILTFWSALIKALRSIASEDEQGRVFGLFEGGRGITNMVQSALILALFGAISTKINSQAALFSVIIVYSLINIILGILILIFYKDVPFKRETHALVDVPQLKRVLKMPTTWLHVLIIFCSYAMCCSYFYITPYATAVFGATAIIGAAMGYFSQYCRPVGCFVAGFLADKFGSSKVCAISYAIMIIGLIGLIATPGKASMIWMLLVFCAAIYASMYACQSMHFAIMEEGDYPLETTGTATAILTPLGYSVELFAPMVAGLCLDHWAGAQGYKVFFGIMTGVAVVGFIATLLWMVKTRDRRREIMANKAAKK</sequence>
<dbReference type="InterPro" id="IPR020846">
    <property type="entry name" value="MFS_dom"/>
</dbReference>
<dbReference type="PANTHER" id="PTHR43124">
    <property type="entry name" value="PURINE EFFLUX PUMP PBUE"/>
    <property type="match status" value="1"/>
</dbReference>
<dbReference type="PROSITE" id="PS50850">
    <property type="entry name" value="MFS"/>
    <property type="match status" value="1"/>
</dbReference>
<evidence type="ECO:0000313" key="9">
    <source>
        <dbReference type="EMBL" id="HIX58279.1"/>
    </source>
</evidence>
<evidence type="ECO:0000256" key="1">
    <source>
        <dbReference type="ARBA" id="ARBA00004651"/>
    </source>
</evidence>
<feature type="transmembrane region" description="Helical" evidence="7">
    <location>
        <begin position="291"/>
        <end position="309"/>
    </location>
</feature>
<feature type="transmembrane region" description="Helical" evidence="7">
    <location>
        <begin position="226"/>
        <end position="246"/>
    </location>
</feature>
<evidence type="ECO:0000256" key="7">
    <source>
        <dbReference type="SAM" id="Phobius"/>
    </source>
</evidence>
<feature type="transmembrane region" description="Helical" evidence="7">
    <location>
        <begin position="52"/>
        <end position="70"/>
    </location>
</feature>
<organism evidence="9 10">
    <name type="scientific">Candidatus Blautia gallistercoris</name>
    <dbReference type="NCBI Taxonomy" id="2838490"/>
    <lineage>
        <taxon>Bacteria</taxon>
        <taxon>Bacillati</taxon>
        <taxon>Bacillota</taxon>
        <taxon>Clostridia</taxon>
        <taxon>Lachnospirales</taxon>
        <taxon>Lachnospiraceae</taxon>
        <taxon>Blautia</taxon>
    </lineage>
</organism>
<proteinExistence type="predicted"/>
<feature type="transmembrane region" description="Helical" evidence="7">
    <location>
        <begin position="105"/>
        <end position="129"/>
    </location>
</feature>
<dbReference type="EMBL" id="DXEX01000025">
    <property type="protein sequence ID" value="HIX58279.1"/>
    <property type="molecule type" value="Genomic_DNA"/>
</dbReference>
<evidence type="ECO:0000256" key="6">
    <source>
        <dbReference type="ARBA" id="ARBA00023136"/>
    </source>
</evidence>
<dbReference type="Gene3D" id="1.20.1250.20">
    <property type="entry name" value="MFS general substrate transporter like domains"/>
    <property type="match status" value="2"/>
</dbReference>
<feature type="domain" description="Major facilitator superfamily (MFS) profile" evidence="8">
    <location>
        <begin position="16"/>
        <end position="412"/>
    </location>
</feature>
<evidence type="ECO:0000256" key="3">
    <source>
        <dbReference type="ARBA" id="ARBA00022475"/>
    </source>
</evidence>
<evidence type="ECO:0000256" key="4">
    <source>
        <dbReference type="ARBA" id="ARBA00022692"/>
    </source>
</evidence>
<evidence type="ECO:0000259" key="8">
    <source>
        <dbReference type="PROSITE" id="PS50850"/>
    </source>
</evidence>
<feature type="transmembrane region" description="Helical" evidence="7">
    <location>
        <begin position="388"/>
        <end position="409"/>
    </location>
</feature>
<evidence type="ECO:0000313" key="10">
    <source>
        <dbReference type="Proteomes" id="UP000886817"/>
    </source>
</evidence>
<keyword evidence="6 7" id="KW-0472">Membrane</keyword>
<keyword evidence="2" id="KW-0813">Transport</keyword>
<feature type="transmembrane region" description="Helical" evidence="7">
    <location>
        <begin position="175"/>
        <end position="199"/>
    </location>
</feature>
<comment type="subcellular location">
    <subcellularLocation>
        <location evidence="1">Cell membrane</location>
        <topology evidence="1">Multi-pass membrane protein</topology>
    </subcellularLocation>
</comment>
<keyword evidence="5 7" id="KW-1133">Transmembrane helix</keyword>
<feature type="transmembrane region" description="Helical" evidence="7">
    <location>
        <begin position="82"/>
        <end position="99"/>
    </location>
</feature>
<feature type="transmembrane region" description="Helical" evidence="7">
    <location>
        <begin position="12"/>
        <end position="32"/>
    </location>
</feature>
<dbReference type="InterPro" id="IPR011701">
    <property type="entry name" value="MFS"/>
</dbReference>
<dbReference type="Proteomes" id="UP000886817">
    <property type="component" value="Unassembled WGS sequence"/>
</dbReference>
<dbReference type="PANTHER" id="PTHR43124:SF3">
    <property type="entry name" value="CHLORAMPHENICOL EFFLUX PUMP RV0191"/>
    <property type="match status" value="1"/>
</dbReference>
<accession>A0A9D1WG07</accession>
<dbReference type="GO" id="GO:0022857">
    <property type="term" value="F:transmembrane transporter activity"/>
    <property type="evidence" value="ECO:0007669"/>
    <property type="project" value="InterPro"/>
</dbReference>
<dbReference type="AlphaFoldDB" id="A0A9D1WG07"/>
<feature type="transmembrane region" description="Helical" evidence="7">
    <location>
        <begin position="252"/>
        <end position="270"/>
    </location>
</feature>
<comment type="caution">
    <text evidence="9">The sequence shown here is derived from an EMBL/GenBank/DDBJ whole genome shotgun (WGS) entry which is preliminary data.</text>
</comment>
<feature type="transmembrane region" description="Helical" evidence="7">
    <location>
        <begin position="354"/>
        <end position="382"/>
    </location>
</feature>
<name>A0A9D1WG07_9FIRM</name>
<dbReference type="InterPro" id="IPR036259">
    <property type="entry name" value="MFS_trans_sf"/>
</dbReference>
<keyword evidence="4 7" id="KW-0812">Transmembrane</keyword>
<feature type="transmembrane region" description="Helical" evidence="7">
    <location>
        <begin position="315"/>
        <end position="333"/>
    </location>
</feature>
<dbReference type="CDD" id="cd06174">
    <property type="entry name" value="MFS"/>
    <property type="match status" value="1"/>
</dbReference>
<dbReference type="InterPro" id="IPR050189">
    <property type="entry name" value="MFS_Efflux_Transporters"/>
</dbReference>
<dbReference type="GO" id="GO:0005886">
    <property type="term" value="C:plasma membrane"/>
    <property type="evidence" value="ECO:0007669"/>
    <property type="project" value="UniProtKB-SubCell"/>
</dbReference>
<dbReference type="Pfam" id="PF07690">
    <property type="entry name" value="MFS_1"/>
    <property type="match status" value="1"/>
</dbReference>
<dbReference type="SUPFAM" id="SSF103473">
    <property type="entry name" value="MFS general substrate transporter"/>
    <property type="match status" value="1"/>
</dbReference>
<protein>
    <submittedName>
        <fullName evidence="9">MFS transporter</fullName>
    </submittedName>
</protein>
<reference evidence="9" key="2">
    <citation type="submission" date="2021-04" db="EMBL/GenBank/DDBJ databases">
        <authorList>
            <person name="Gilroy R."/>
        </authorList>
    </citation>
    <scope>NUCLEOTIDE SEQUENCE</scope>
    <source>
        <strain evidence="9">ChiSjej1B19-8411</strain>
    </source>
</reference>
<keyword evidence="3" id="KW-1003">Cell membrane</keyword>